<evidence type="ECO:0000256" key="1">
    <source>
        <dbReference type="SAM" id="Phobius"/>
    </source>
</evidence>
<sequence>MASVDGKIATAFGLLGIGLWLLALQFSDNRLLRLALLIGVGMVLPILINTIRARFGRDGHA</sequence>
<feature type="transmembrane region" description="Helical" evidence="1">
    <location>
        <begin position="6"/>
        <end position="24"/>
    </location>
</feature>
<dbReference type="AlphaFoldDB" id="A0A4U5JE25"/>
<keyword evidence="1" id="KW-0472">Membrane</keyword>
<feature type="transmembrane region" description="Helical" evidence="1">
    <location>
        <begin position="31"/>
        <end position="51"/>
    </location>
</feature>
<protein>
    <submittedName>
        <fullName evidence="2">Uncharacterized protein</fullName>
    </submittedName>
</protein>
<accession>A0A4U5JE25</accession>
<dbReference type="EMBL" id="QKNX01000002">
    <property type="protein sequence ID" value="TKR25897.1"/>
    <property type="molecule type" value="Genomic_DNA"/>
</dbReference>
<name>A0A4U5JE25_9EURY</name>
<evidence type="ECO:0000313" key="3">
    <source>
        <dbReference type="Proteomes" id="UP000308037"/>
    </source>
</evidence>
<reference evidence="2 3" key="1">
    <citation type="submission" date="2019-04" db="EMBL/GenBank/DDBJ databases">
        <title>Natronomonas sp. F20-122 a newhaloarchaeon isolated from a saline saltern of Isla Bacuta, Huelva, Spain.</title>
        <authorList>
            <person name="Duran-Viseras A."/>
            <person name="Sanchez-Porro C."/>
            <person name="Ventosa A."/>
        </authorList>
    </citation>
    <scope>NUCLEOTIDE SEQUENCE [LARGE SCALE GENOMIC DNA]</scope>
    <source>
        <strain evidence="2 3">F20-122</strain>
    </source>
</reference>
<evidence type="ECO:0000313" key="2">
    <source>
        <dbReference type="EMBL" id="TKR25897.1"/>
    </source>
</evidence>
<keyword evidence="3" id="KW-1185">Reference proteome</keyword>
<dbReference type="Proteomes" id="UP000308037">
    <property type="component" value="Unassembled WGS sequence"/>
</dbReference>
<proteinExistence type="predicted"/>
<keyword evidence="1" id="KW-1133">Transmembrane helix</keyword>
<gene>
    <name evidence="2" type="ORF">DM868_05215</name>
</gene>
<dbReference type="InterPro" id="IPR058293">
    <property type="entry name" value="DUF7987"/>
</dbReference>
<organism evidence="2 3">
    <name type="scientific">Natronomonas salsuginis</name>
    <dbReference type="NCBI Taxonomy" id="2217661"/>
    <lineage>
        <taxon>Archaea</taxon>
        <taxon>Methanobacteriati</taxon>
        <taxon>Methanobacteriota</taxon>
        <taxon>Stenosarchaea group</taxon>
        <taxon>Halobacteria</taxon>
        <taxon>Halobacteriales</taxon>
        <taxon>Natronomonadaceae</taxon>
        <taxon>Natronomonas</taxon>
    </lineage>
</organism>
<comment type="caution">
    <text evidence="2">The sequence shown here is derived from an EMBL/GenBank/DDBJ whole genome shotgun (WGS) entry which is preliminary data.</text>
</comment>
<dbReference type="RefSeq" id="WP_137275799.1">
    <property type="nucleotide sequence ID" value="NZ_QKNX01000002.1"/>
</dbReference>
<keyword evidence="1" id="KW-0812">Transmembrane</keyword>
<dbReference type="Pfam" id="PF25949">
    <property type="entry name" value="DUF7987"/>
    <property type="match status" value="1"/>
</dbReference>